<feature type="transmembrane region" description="Helical" evidence="11">
    <location>
        <begin position="237"/>
        <end position="260"/>
    </location>
</feature>
<keyword evidence="9 10" id="KW-0807">Transducer</keyword>
<dbReference type="Gene3D" id="1.20.1070.10">
    <property type="entry name" value="Rhodopsin 7-helix transmembrane proteins"/>
    <property type="match status" value="1"/>
</dbReference>
<dbReference type="PRINTS" id="PR00237">
    <property type="entry name" value="GPCRRHODOPSN"/>
</dbReference>
<sequence length="300" mass="32885">MAESNCTQVTEFTLTGFTDNPETEVTLFLMLLLIYLVTILGNLGMIVIIKVSPQLHSPMYYFLGNLAFVDLCSSTVITPKMLVDFLSEKKGIAYAGCMAQVFIYDLFGMTEGFLLVTMAYDRYVAVCHPLVYPLVMSPKCCFQLVAGSYLIGLTNGVGQTIGMSSLSFCGSSVIDLFFCDISPLISLSTSDTTLSRIILRTSACLFGVSSSLVILVSYMAIISAILSISSAKGKRKAFSTCTSHLITLSLFYGTVFFMYLKPSSDSSREDKWAAVLYTVVTPMLNPLIYSLRNEEVKEAL</sequence>
<keyword evidence="6 11" id="KW-0472">Membrane</keyword>
<evidence type="ECO:0000256" key="9">
    <source>
        <dbReference type="ARBA" id="ARBA00023224"/>
    </source>
</evidence>
<evidence type="ECO:0000256" key="8">
    <source>
        <dbReference type="ARBA" id="ARBA00023180"/>
    </source>
</evidence>
<dbReference type="PROSITE" id="PS00237">
    <property type="entry name" value="G_PROTEIN_RECEP_F1_1"/>
    <property type="match status" value="1"/>
</dbReference>
<organism evidence="13 14">
    <name type="scientific">Nyctibius bracteatus</name>
    <name type="common">Rufous potoo</name>
    <dbReference type="NCBI Taxonomy" id="48426"/>
    <lineage>
        <taxon>Eukaryota</taxon>
        <taxon>Metazoa</taxon>
        <taxon>Chordata</taxon>
        <taxon>Craniata</taxon>
        <taxon>Vertebrata</taxon>
        <taxon>Euteleostomi</taxon>
        <taxon>Archelosauria</taxon>
        <taxon>Archosauria</taxon>
        <taxon>Dinosauria</taxon>
        <taxon>Saurischia</taxon>
        <taxon>Theropoda</taxon>
        <taxon>Coelurosauria</taxon>
        <taxon>Aves</taxon>
        <taxon>Neognathae</taxon>
        <taxon>Neoaves</taxon>
        <taxon>Strisores</taxon>
        <taxon>Caprimulgiformes</taxon>
        <taxon>Nyctibiidae</taxon>
        <taxon>Nyctibius</taxon>
    </lineage>
</organism>
<feature type="transmembrane region" description="Helical" evidence="11">
    <location>
        <begin position="272"/>
        <end position="291"/>
    </location>
</feature>
<feature type="non-terminal residue" evidence="13">
    <location>
        <position position="1"/>
    </location>
</feature>
<evidence type="ECO:0000256" key="7">
    <source>
        <dbReference type="ARBA" id="ARBA00023170"/>
    </source>
</evidence>
<feature type="transmembrane region" description="Helical" evidence="11">
    <location>
        <begin position="91"/>
        <end position="118"/>
    </location>
</feature>
<comment type="subcellular location">
    <subcellularLocation>
        <location evidence="11">Cell membrane</location>
        <topology evidence="11">Multi-pass membrane protein</topology>
    </subcellularLocation>
    <subcellularLocation>
        <location evidence="2">Membrane</location>
        <topology evidence="2">Multi-pass membrane protein</topology>
    </subcellularLocation>
</comment>
<keyword evidence="5 10" id="KW-0297">G-protein coupled receptor</keyword>
<dbReference type="InterPro" id="IPR017452">
    <property type="entry name" value="GPCR_Rhodpsn_7TM"/>
</dbReference>
<dbReference type="SUPFAM" id="SSF81321">
    <property type="entry name" value="Family A G protein-coupled receptor-like"/>
    <property type="match status" value="1"/>
</dbReference>
<evidence type="ECO:0000313" key="14">
    <source>
        <dbReference type="Proteomes" id="UP000538472"/>
    </source>
</evidence>
<dbReference type="PROSITE" id="PS50262">
    <property type="entry name" value="G_PROTEIN_RECEP_F1_2"/>
    <property type="match status" value="1"/>
</dbReference>
<evidence type="ECO:0000256" key="10">
    <source>
        <dbReference type="RuleBase" id="RU000688"/>
    </source>
</evidence>
<evidence type="ECO:0000313" key="13">
    <source>
        <dbReference type="EMBL" id="NXF41157.1"/>
    </source>
</evidence>
<feature type="non-terminal residue" evidence="13">
    <location>
        <position position="300"/>
    </location>
</feature>
<keyword evidence="11" id="KW-1003">Cell membrane</keyword>
<keyword evidence="8" id="KW-0325">Glycoprotein</keyword>
<dbReference type="InterPro" id="IPR000276">
    <property type="entry name" value="GPCR_Rhodpsn"/>
</dbReference>
<evidence type="ECO:0000256" key="3">
    <source>
        <dbReference type="ARBA" id="ARBA00022692"/>
    </source>
</evidence>
<evidence type="ECO:0000256" key="1">
    <source>
        <dbReference type="ARBA" id="ARBA00002936"/>
    </source>
</evidence>
<feature type="transmembrane region" description="Helical" evidence="11">
    <location>
        <begin position="60"/>
        <end position="79"/>
    </location>
</feature>
<dbReference type="Proteomes" id="UP000538472">
    <property type="component" value="Unassembled WGS sequence"/>
</dbReference>
<comment type="similarity">
    <text evidence="10">Belongs to the G-protein coupled receptor 1 family.</text>
</comment>
<feature type="transmembrane region" description="Helical" evidence="11">
    <location>
        <begin position="27"/>
        <end position="48"/>
    </location>
</feature>
<keyword evidence="14" id="KW-1185">Reference proteome</keyword>
<evidence type="ECO:0000256" key="11">
    <source>
        <dbReference type="RuleBase" id="RU363047"/>
    </source>
</evidence>
<dbReference type="Pfam" id="PF13853">
    <property type="entry name" value="7tm_4"/>
    <property type="match status" value="1"/>
</dbReference>
<dbReference type="GO" id="GO:0004984">
    <property type="term" value="F:olfactory receptor activity"/>
    <property type="evidence" value="ECO:0007669"/>
    <property type="project" value="InterPro"/>
</dbReference>
<dbReference type="AlphaFoldDB" id="A0A7K8TFT4"/>
<dbReference type="InterPro" id="IPR000725">
    <property type="entry name" value="Olfact_rcpt"/>
</dbReference>
<dbReference type="GO" id="GO:0005886">
    <property type="term" value="C:plasma membrane"/>
    <property type="evidence" value="ECO:0007669"/>
    <property type="project" value="UniProtKB-SubCell"/>
</dbReference>
<keyword evidence="11" id="KW-0716">Sensory transduction</keyword>
<evidence type="ECO:0000256" key="6">
    <source>
        <dbReference type="ARBA" id="ARBA00023136"/>
    </source>
</evidence>
<keyword evidence="7 10" id="KW-0675">Receptor</keyword>
<comment type="caution">
    <text evidence="13">The sequence shown here is derived from an EMBL/GenBank/DDBJ whole genome shotgun (WGS) entry which is preliminary data.</text>
</comment>
<keyword evidence="3 10" id="KW-0812">Transmembrane</keyword>
<name>A0A7K8TFT4_9AVES</name>
<evidence type="ECO:0000256" key="5">
    <source>
        <dbReference type="ARBA" id="ARBA00023040"/>
    </source>
</evidence>
<proteinExistence type="inferred from homology"/>
<evidence type="ECO:0000256" key="2">
    <source>
        <dbReference type="ARBA" id="ARBA00004141"/>
    </source>
</evidence>
<accession>A0A7K8TFT4</accession>
<dbReference type="PRINTS" id="PR00245">
    <property type="entry name" value="OLFACTORYR"/>
</dbReference>
<evidence type="ECO:0000256" key="4">
    <source>
        <dbReference type="ARBA" id="ARBA00022989"/>
    </source>
</evidence>
<comment type="function">
    <text evidence="1">Odorant receptor.</text>
</comment>
<gene>
    <name evidence="13" type="primary">Or5g3</name>
    <name evidence="13" type="ORF">NYCBRA_R14800</name>
</gene>
<keyword evidence="4 11" id="KW-1133">Transmembrane helix</keyword>
<protein>
    <recommendedName>
        <fullName evidence="11">Olfactory receptor</fullName>
    </recommendedName>
</protein>
<reference evidence="13 14" key="1">
    <citation type="submission" date="2019-09" db="EMBL/GenBank/DDBJ databases">
        <title>Bird 10,000 Genomes (B10K) Project - Family phase.</title>
        <authorList>
            <person name="Zhang G."/>
        </authorList>
    </citation>
    <scope>NUCLEOTIDE SEQUENCE [LARGE SCALE GENOMIC DNA]</scope>
    <source>
        <strain evidence="13">B10K-CU-031-10</strain>
        <tissue evidence="13">Muscle</tissue>
    </source>
</reference>
<dbReference type="GO" id="GO:0004930">
    <property type="term" value="F:G protein-coupled receptor activity"/>
    <property type="evidence" value="ECO:0007669"/>
    <property type="project" value="UniProtKB-KW"/>
</dbReference>
<dbReference type="FunFam" id="1.20.1070.10:FF:000003">
    <property type="entry name" value="Olfactory receptor"/>
    <property type="match status" value="1"/>
</dbReference>
<feature type="transmembrane region" description="Helical" evidence="11">
    <location>
        <begin position="197"/>
        <end position="225"/>
    </location>
</feature>
<dbReference type="EMBL" id="VWZB01003641">
    <property type="protein sequence ID" value="NXF41157.1"/>
    <property type="molecule type" value="Genomic_DNA"/>
</dbReference>
<keyword evidence="11" id="KW-0552">Olfaction</keyword>
<feature type="domain" description="G-protein coupled receptors family 1 profile" evidence="12">
    <location>
        <begin position="41"/>
        <end position="289"/>
    </location>
</feature>
<dbReference type="PANTHER" id="PTHR48018">
    <property type="entry name" value="OLFACTORY RECEPTOR"/>
    <property type="match status" value="1"/>
</dbReference>
<evidence type="ECO:0000259" key="12">
    <source>
        <dbReference type="PROSITE" id="PS50262"/>
    </source>
</evidence>